<dbReference type="Pfam" id="PF10197">
    <property type="entry name" value="Cir_N"/>
    <property type="match status" value="1"/>
</dbReference>
<reference evidence="11" key="1">
    <citation type="journal article" date="2012" name="MBio">
        <title>Comparative genome analysis of Trichophyton rubrum and related dermatophytes reveals candidate genes involved in infection.</title>
        <authorList>
            <person name="Martinez D.A."/>
            <person name="Oliver B.G."/>
            <person name="Graeser Y."/>
            <person name="Goldberg J.M."/>
            <person name="Li W."/>
            <person name="Martinez-Rossi N.M."/>
            <person name="Monod M."/>
            <person name="Shelest E."/>
            <person name="Barton R.C."/>
            <person name="Birch E."/>
            <person name="Brakhage A.A."/>
            <person name="Chen Z."/>
            <person name="Gurr S.J."/>
            <person name="Heiman D."/>
            <person name="Heitman J."/>
            <person name="Kosti I."/>
            <person name="Rossi A."/>
            <person name="Saif S."/>
            <person name="Samalova M."/>
            <person name="Saunders C.W."/>
            <person name="Shea T."/>
            <person name="Summerbell R.C."/>
            <person name="Xu J."/>
            <person name="Young S."/>
            <person name="Zeng Q."/>
            <person name="Birren B.W."/>
            <person name="Cuomo C.A."/>
            <person name="White T.C."/>
        </authorList>
    </citation>
    <scope>NUCLEOTIDE SEQUENCE [LARGE SCALE GENOMIC DNA]</scope>
    <source>
        <strain evidence="11">CBS 112818</strain>
    </source>
</reference>
<organism evidence="10 11">
    <name type="scientific">Trichophyton tonsurans (strain CBS 112818)</name>
    <name type="common">Scalp ringworm fungus</name>
    <dbReference type="NCBI Taxonomy" id="647933"/>
    <lineage>
        <taxon>Eukaryota</taxon>
        <taxon>Fungi</taxon>
        <taxon>Dikarya</taxon>
        <taxon>Ascomycota</taxon>
        <taxon>Pezizomycotina</taxon>
        <taxon>Eurotiomycetes</taxon>
        <taxon>Eurotiomycetidae</taxon>
        <taxon>Onygenales</taxon>
        <taxon>Arthrodermataceae</taxon>
        <taxon>Trichophyton</taxon>
    </lineage>
</organism>
<name>F2SAC6_TRIT1</name>
<feature type="compositionally biased region" description="Basic and acidic residues" evidence="8">
    <location>
        <begin position="167"/>
        <end position="180"/>
    </location>
</feature>
<evidence type="ECO:0000259" key="9">
    <source>
        <dbReference type="SMART" id="SM01083"/>
    </source>
</evidence>
<feature type="compositionally biased region" description="Basic and acidic residues" evidence="8">
    <location>
        <begin position="269"/>
        <end position="292"/>
    </location>
</feature>
<keyword evidence="3" id="KW-0507">mRNA processing</keyword>
<evidence type="ECO:0000256" key="3">
    <source>
        <dbReference type="ARBA" id="ARBA00022664"/>
    </source>
</evidence>
<feature type="compositionally biased region" description="Basic residues" evidence="8">
    <location>
        <begin position="227"/>
        <end position="239"/>
    </location>
</feature>
<feature type="compositionally biased region" description="Basic residues" evidence="8">
    <location>
        <begin position="251"/>
        <end position="266"/>
    </location>
</feature>
<evidence type="ECO:0000256" key="4">
    <source>
        <dbReference type="ARBA" id="ARBA00022728"/>
    </source>
</evidence>
<dbReference type="GO" id="GO:0005684">
    <property type="term" value="C:U2-type spliceosomal complex"/>
    <property type="evidence" value="ECO:0007669"/>
    <property type="project" value="TreeGrafter"/>
</dbReference>
<comment type="similarity">
    <text evidence="2">Belongs to the CWC25 family.</text>
</comment>
<dbReference type="EMBL" id="GG698542">
    <property type="protein sequence ID" value="EGE00526.1"/>
    <property type="molecule type" value="Genomic_DNA"/>
</dbReference>
<feature type="region of interest" description="Disordered" evidence="8">
    <location>
        <begin position="160"/>
        <end position="374"/>
    </location>
</feature>
<dbReference type="InterPro" id="IPR019339">
    <property type="entry name" value="CIR_N_dom"/>
</dbReference>
<proteinExistence type="inferred from homology"/>
<evidence type="ECO:0000256" key="7">
    <source>
        <dbReference type="ARBA" id="ARBA00023242"/>
    </source>
</evidence>
<dbReference type="PANTHER" id="PTHR16196:SF0">
    <property type="entry name" value="PRE-MRNA-SPLICING FACTOR CWC25 HOMOLOG"/>
    <property type="match status" value="1"/>
</dbReference>
<accession>F2SAC6</accession>
<keyword evidence="4" id="KW-0747">Spliceosome</keyword>
<keyword evidence="6" id="KW-0508">mRNA splicing</keyword>
<feature type="compositionally biased region" description="Basic and acidic residues" evidence="8">
    <location>
        <begin position="347"/>
        <end position="373"/>
    </location>
</feature>
<dbReference type="Proteomes" id="UP000009172">
    <property type="component" value="Unassembled WGS sequence"/>
</dbReference>
<keyword evidence="7" id="KW-0539">Nucleus</keyword>
<keyword evidence="11" id="KW-1185">Reference proteome</keyword>
<protein>
    <recommendedName>
        <fullName evidence="9">CBF1-interacting co-repressor CIR N-terminal domain-containing protein</fullName>
    </recommendedName>
</protein>
<sequence length="413" mass="48747">MGGDLNVKKSWHPVLLKNQERVWVEQKKALEERKRIDQMMKERQEERQIQELQEMQEAAGGKKRLNRVDWMYSGPAAGQTGTTEEMEGYLLGRRRIDGLLKGSENSKLEKAAPKESFMLAQNANTARDTAAKIREDPMLAIKKQEQAAYEAMMNDPARRRALLKAAGIDEDRSTAHTEKERRHRRHRHRDERDRDHDRDRDRDRDRDEERRSSRRSRRHHDEDDRRSRHHRRDRSRSASHSRSPPPPSSSRRSHRSPSPHRRKRSFSPRQRDRDRDRSRSPYRRREEEESSRRHASSYRSHRSTGPRRPKPEIHQSRPPHPSSADLERERAARLAAMQQNANELDEERTRRINAAEERDKAEREAEEAARAESSKYGGRGAFVNNIHRKAGDIDLADRLQRGKKNLEKEQEAY</sequence>
<feature type="compositionally biased region" description="Basic residues" evidence="8">
    <location>
        <begin position="293"/>
        <end position="308"/>
    </location>
</feature>
<evidence type="ECO:0000313" key="11">
    <source>
        <dbReference type="Proteomes" id="UP000009172"/>
    </source>
</evidence>
<evidence type="ECO:0000256" key="5">
    <source>
        <dbReference type="ARBA" id="ARBA00023054"/>
    </source>
</evidence>
<comment type="subcellular location">
    <subcellularLocation>
        <location evidence="1">Nucleus</location>
    </subcellularLocation>
</comment>
<dbReference type="SMART" id="SM01083">
    <property type="entry name" value="Cir_N"/>
    <property type="match status" value="1"/>
</dbReference>
<evidence type="ECO:0000256" key="2">
    <source>
        <dbReference type="ARBA" id="ARBA00006695"/>
    </source>
</evidence>
<dbReference type="HOGENOM" id="CLU_025093_0_0_1"/>
<evidence type="ECO:0000256" key="6">
    <source>
        <dbReference type="ARBA" id="ARBA00023187"/>
    </source>
</evidence>
<evidence type="ECO:0000313" key="10">
    <source>
        <dbReference type="EMBL" id="EGE00526.1"/>
    </source>
</evidence>
<feature type="compositionally biased region" description="Basic and acidic residues" evidence="8">
    <location>
        <begin position="190"/>
        <end position="211"/>
    </location>
</feature>
<dbReference type="OrthoDB" id="21123at2759"/>
<dbReference type="InterPro" id="IPR022209">
    <property type="entry name" value="CWC25"/>
</dbReference>
<dbReference type="InterPro" id="IPR051376">
    <property type="entry name" value="CWC25_splicing_factor"/>
</dbReference>
<dbReference type="AlphaFoldDB" id="F2SAC6"/>
<evidence type="ECO:0000256" key="1">
    <source>
        <dbReference type="ARBA" id="ARBA00004123"/>
    </source>
</evidence>
<keyword evidence="5" id="KW-0175">Coiled coil</keyword>
<dbReference type="GO" id="GO:0000398">
    <property type="term" value="P:mRNA splicing, via spliceosome"/>
    <property type="evidence" value="ECO:0007669"/>
    <property type="project" value="TreeGrafter"/>
</dbReference>
<feature type="domain" description="CBF1-interacting co-repressor CIR N-terminal" evidence="9">
    <location>
        <begin position="10"/>
        <end position="46"/>
    </location>
</feature>
<dbReference type="Pfam" id="PF12542">
    <property type="entry name" value="CWC25"/>
    <property type="match status" value="1"/>
</dbReference>
<evidence type="ECO:0000256" key="8">
    <source>
        <dbReference type="SAM" id="MobiDB-lite"/>
    </source>
</evidence>
<dbReference type="PANTHER" id="PTHR16196">
    <property type="entry name" value="CELL CYCLE CONTROL PROTEIN CWF25"/>
    <property type="match status" value="1"/>
</dbReference>
<gene>
    <name evidence="10" type="ORF">TESG_07854</name>
</gene>